<keyword evidence="1" id="KW-0472">Membrane</keyword>
<sequence>FFLAFFSTGNQFAIFSDVTPPKLRGTVNSLSGVMTNVGGIVGNLLVSTLIQTNIQMISISIAIVLVIWLFGSILWIIPYYYYPKELRLQKIRANPSKNRIYLSNDPSIA</sequence>
<dbReference type="GO" id="GO:0022857">
    <property type="term" value="F:transmembrane transporter activity"/>
    <property type="evidence" value="ECO:0007669"/>
    <property type="project" value="InterPro"/>
</dbReference>
<reference evidence="3" key="1">
    <citation type="journal article" date="2015" name="Nature">
        <title>Complex archaea that bridge the gap between prokaryotes and eukaryotes.</title>
        <authorList>
            <person name="Spang A."/>
            <person name="Saw J.H."/>
            <person name="Jorgensen S.L."/>
            <person name="Zaremba-Niedzwiedzka K."/>
            <person name="Martijn J."/>
            <person name="Lind A.E."/>
            <person name="van Eijk R."/>
            <person name="Schleper C."/>
            <person name="Guy L."/>
            <person name="Ettema T.J."/>
        </authorList>
    </citation>
    <scope>NUCLEOTIDE SEQUENCE</scope>
</reference>
<dbReference type="InterPro" id="IPR036259">
    <property type="entry name" value="MFS_trans_sf"/>
</dbReference>
<organism evidence="3">
    <name type="scientific">marine sediment metagenome</name>
    <dbReference type="NCBI Taxonomy" id="412755"/>
    <lineage>
        <taxon>unclassified sequences</taxon>
        <taxon>metagenomes</taxon>
        <taxon>ecological metagenomes</taxon>
    </lineage>
</organism>
<dbReference type="Gene3D" id="1.20.1250.20">
    <property type="entry name" value="MFS general substrate transporter like domains"/>
    <property type="match status" value="1"/>
</dbReference>
<comment type="caution">
    <text evidence="3">The sequence shown here is derived from an EMBL/GenBank/DDBJ whole genome shotgun (WGS) entry which is preliminary data.</text>
</comment>
<dbReference type="EMBL" id="LAZR01044107">
    <property type="protein sequence ID" value="KKL05459.1"/>
    <property type="molecule type" value="Genomic_DNA"/>
</dbReference>
<evidence type="ECO:0000259" key="2">
    <source>
        <dbReference type="PROSITE" id="PS50850"/>
    </source>
</evidence>
<name>A0A0F9A7A9_9ZZZZ</name>
<evidence type="ECO:0000313" key="3">
    <source>
        <dbReference type="EMBL" id="KKL05459.1"/>
    </source>
</evidence>
<feature type="domain" description="Major facilitator superfamily (MFS) profile" evidence="2">
    <location>
        <begin position="1"/>
        <end position="109"/>
    </location>
</feature>
<protein>
    <recommendedName>
        <fullName evidence="2">Major facilitator superfamily (MFS) profile domain-containing protein</fullName>
    </recommendedName>
</protein>
<feature type="non-terminal residue" evidence="3">
    <location>
        <position position="1"/>
    </location>
</feature>
<feature type="transmembrane region" description="Helical" evidence="1">
    <location>
        <begin position="30"/>
        <end position="50"/>
    </location>
</feature>
<gene>
    <name evidence="3" type="ORF">LCGC14_2605800</name>
</gene>
<dbReference type="PROSITE" id="PS50850">
    <property type="entry name" value="MFS"/>
    <property type="match status" value="1"/>
</dbReference>
<evidence type="ECO:0000256" key="1">
    <source>
        <dbReference type="SAM" id="Phobius"/>
    </source>
</evidence>
<keyword evidence="1" id="KW-1133">Transmembrane helix</keyword>
<accession>A0A0F9A7A9</accession>
<feature type="transmembrane region" description="Helical" evidence="1">
    <location>
        <begin position="56"/>
        <end position="82"/>
    </location>
</feature>
<keyword evidence="1" id="KW-0812">Transmembrane</keyword>
<dbReference type="AlphaFoldDB" id="A0A0F9A7A9"/>
<dbReference type="InterPro" id="IPR020846">
    <property type="entry name" value="MFS_dom"/>
</dbReference>
<dbReference type="InterPro" id="IPR011701">
    <property type="entry name" value="MFS"/>
</dbReference>
<dbReference type="SUPFAM" id="SSF103473">
    <property type="entry name" value="MFS general substrate transporter"/>
    <property type="match status" value="1"/>
</dbReference>
<proteinExistence type="predicted"/>
<dbReference type="Pfam" id="PF07690">
    <property type="entry name" value="MFS_1"/>
    <property type="match status" value="1"/>
</dbReference>